<organism evidence="2 3">
    <name type="scientific">Trifolium medium</name>
    <dbReference type="NCBI Taxonomy" id="97028"/>
    <lineage>
        <taxon>Eukaryota</taxon>
        <taxon>Viridiplantae</taxon>
        <taxon>Streptophyta</taxon>
        <taxon>Embryophyta</taxon>
        <taxon>Tracheophyta</taxon>
        <taxon>Spermatophyta</taxon>
        <taxon>Magnoliopsida</taxon>
        <taxon>eudicotyledons</taxon>
        <taxon>Gunneridae</taxon>
        <taxon>Pentapetalae</taxon>
        <taxon>rosids</taxon>
        <taxon>fabids</taxon>
        <taxon>Fabales</taxon>
        <taxon>Fabaceae</taxon>
        <taxon>Papilionoideae</taxon>
        <taxon>50 kb inversion clade</taxon>
        <taxon>NPAAA clade</taxon>
        <taxon>Hologalegina</taxon>
        <taxon>IRL clade</taxon>
        <taxon>Trifolieae</taxon>
        <taxon>Trifolium</taxon>
    </lineage>
</organism>
<evidence type="ECO:0000259" key="1">
    <source>
        <dbReference type="Pfam" id="PF07734"/>
    </source>
</evidence>
<dbReference type="EMBL" id="LXQA010061306">
    <property type="protein sequence ID" value="MCI06266.1"/>
    <property type="molecule type" value="Genomic_DNA"/>
</dbReference>
<accession>A0A392P4P7</accession>
<evidence type="ECO:0000313" key="3">
    <source>
        <dbReference type="Proteomes" id="UP000265520"/>
    </source>
</evidence>
<dbReference type="Pfam" id="PF07734">
    <property type="entry name" value="FBA_1"/>
    <property type="match status" value="1"/>
</dbReference>
<keyword evidence="3" id="KW-1185">Reference proteome</keyword>
<dbReference type="PANTHER" id="PTHR31672">
    <property type="entry name" value="BNACNNG10540D PROTEIN"/>
    <property type="match status" value="1"/>
</dbReference>
<dbReference type="InterPro" id="IPR006527">
    <property type="entry name" value="F-box-assoc_dom_typ1"/>
</dbReference>
<dbReference type="PANTHER" id="PTHR31672:SF13">
    <property type="entry name" value="F-BOX PROTEIN CPR30-LIKE"/>
    <property type="match status" value="1"/>
</dbReference>
<dbReference type="Proteomes" id="UP000265520">
    <property type="component" value="Unassembled WGS sequence"/>
</dbReference>
<dbReference type="AlphaFoldDB" id="A0A392P4P7"/>
<evidence type="ECO:0000313" key="2">
    <source>
        <dbReference type="EMBL" id="MCI06266.1"/>
    </source>
</evidence>
<comment type="caution">
    <text evidence="2">The sequence shown here is derived from an EMBL/GenBank/DDBJ whole genome shotgun (WGS) entry which is preliminary data.</text>
</comment>
<dbReference type="InterPro" id="IPR050796">
    <property type="entry name" value="SCF_F-box_component"/>
</dbReference>
<sequence length="256" mass="29500">MYWIYDIYIWNPSTGFHKKIPLSSFSSNSDIQHYINFYGFGYDQSTDDYLLVTMSFEDDYPLRPHLEFFSLRANMWKEIGGIQLPYSNIVHDDKPAAGLLFNGAIHSLAHCSDLPGGYVIVAFDLMEKKLINMHLPDVFDREPMEFGLWVFGEFLSLWAVCDGDVHGNLMLEVWVMKEYKVNSPWTKTLVLPYDGYSPICSTKSGDFIGTNGHTALAKYNDQGQLLEHHSYFNNRYGWEVALYIESMLLLPDNEQA</sequence>
<proteinExistence type="predicted"/>
<feature type="domain" description="F-box associated beta-propeller type 1" evidence="1">
    <location>
        <begin position="6"/>
        <end position="208"/>
    </location>
</feature>
<name>A0A392P4P7_9FABA</name>
<dbReference type="InterPro" id="IPR017451">
    <property type="entry name" value="F-box-assoc_interact_dom"/>
</dbReference>
<protein>
    <submittedName>
        <fullName evidence="2">F-box protein</fullName>
    </submittedName>
</protein>
<reference evidence="2 3" key="1">
    <citation type="journal article" date="2018" name="Front. Plant Sci.">
        <title>Red Clover (Trifolium pratense) and Zigzag Clover (T. medium) - A Picture of Genomic Similarities and Differences.</title>
        <authorList>
            <person name="Dluhosova J."/>
            <person name="Istvanek J."/>
            <person name="Nedelnik J."/>
            <person name="Repkova J."/>
        </authorList>
    </citation>
    <scope>NUCLEOTIDE SEQUENCE [LARGE SCALE GENOMIC DNA]</scope>
    <source>
        <strain evidence="3">cv. 10/8</strain>
        <tissue evidence="2">Leaf</tissue>
    </source>
</reference>
<dbReference type="NCBIfam" id="TIGR01640">
    <property type="entry name" value="F_box_assoc_1"/>
    <property type="match status" value="1"/>
</dbReference>